<protein>
    <submittedName>
        <fullName evidence="3">Extracellular solute-binding protein</fullName>
    </submittedName>
</protein>
<dbReference type="OrthoDB" id="8673316at2"/>
<comment type="caution">
    <text evidence="3">The sequence shown here is derived from an EMBL/GenBank/DDBJ whole genome shotgun (WGS) entry which is preliminary data.</text>
</comment>
<dbReference type="GO" id="GO:0030288">
    <property type="term" value="C:outer membrane-bounded periplasmic space"/>
    <property type="evidence" value="ECO:0007669"/>
    <property type="project" value="TreeGrafter"/>
</dbReference>
<feature type="signal peptide" evidence="2">
    <location>
        <begin position="1"/>
        <end position="22"/>
    </location>
</feature>
<dbReference type="AlphaFoldDB" id="A0A437NXT4"/>
<sequence length="369" mass="39757">MPKTLLWMAVAALTLAPVAARAEGAPAGYPADYAKLIETSKGEQGVLVYSVMAAFNWKPVIEGFAKKYPWIKVETLDMSSELWDRYNTEKASGARTADLIASFGVDRWNEFIAKGEAVAHASPEESHLPAWARLAPGVYGLSADPVLIVWNKRLVPEGTKLDSMAAVAKFAEANAAKVKGRLTTYDSGSGTVNASFNWLWSTMHPDAWTTLQALAPATKFERSGGSMLEKVTSGEYTAAYLTSAITVYTKINEPARKAILDWSYVKDGQPMFVRAMAVAKGGRNPASARLLMDHILSKDGQIAFAKGGLTPVRDDIAAGEIPYGTIGQVAEAVGGADKLRFMPYDEASVASITGFVERWKRDVATGGRP</sequence>
<keyword evidence="1 2" id="KW-0732">Signal</keyword>
<dbReference type="RefSeq" id="WP_127732933.1">
    <property type="nucleotide sequence ID" value="NZ_SACP01000026.1"/>
</dbReference>
<reference evidence="3 4" key="1">
    <citation type="submission" date="2019-01" db="EMBL/GenBank/DDBJ databases">
        <authorList>
            <person name="Chen W.-M."/>
        </authorList>
    </citation>
    <scope>NUCLEOTIDE SEQUENCE [LARGE SCALE GENOMIC DNA]</scope>
    <source>
        <strain evidence="3 4">TER-1</strain>
    </source>
</reference>
<proteinExistence type="predicted"/>
<evidence type="ECO:0000313" key="3">
    <source>
        <dbReference type="EMBL" id="RVU14842.1"/>
    </source>
</evidence>
<accession>A0A437NXT4</accession>
<name>A0A437NXT4_9HYPH</name>
<feature type="chain" id="PRO_5019574161" evidence="2">
    <location>
        <begin position="23"/>
        <end position="369"/>
    </location>
</feature>
<dbReference type="PANTHER" id="PTHR30006:SF25">
    <property type="entry name" value="PHOSPHOGLYCERATE TRANSPORT REGULATORY PROTEIN PGTC"/>
    <property type="match status" value="1"/>
</dbReference>
<dbReference type="Pfam" id="PF13531">
    <property type="entry name" value="SBP_bac_11"/>
    <property type="match status" value="1"/>
</dbReference>
<dbReference type="Gene3D" id="3.40.190.10">
    <property type="entry name" value="Periplasmic binding protein-like II"/>
    <property type="match status" value="2"/>
</dbReference>
<dbReference type="EMBL" id="SACP01000026">
    <property type="protein sequence ID" value="RVU14842.1"/>
    <property type="molecule type" value="Genomic_DNA"/>
</dbReference>
<dbReference type="PANTHER" id="PTHR30006">
    <property type="entry name" value="THIAMINE-BINDING PERIPLASMIC PROTEIN-RELATED"/>
    <property type="match status" value="1"/>
</dbReference>
<keyword evidence="4" id="KW-1185">Reference proteome</keyword>
<gene>
    <name evidence="3" type="ORF">EOE48_21485</name>
</gene>
<dbReference type="SUPFAM" id="SSF53850">
    <property type="entry name" value="Periplasmic binding protein-like II"/>
    <property type="match status" value="1"/>
</dbReference>
<evidence type="ECO:0000256" key="1">
    <source>
        <dbReference type="ARBA" id="ARBA00022729"/>
    </source>
</evidence>
<organism evidence="3 4">
    <name type="scientific">Methylobacterium oryzihabitans</name>
    <dbReference type="NCBI Taxonomy" id="2499852"/>
    <lineage>
        <taxon>Bacteria</taxon>
        <taxon>Pseudomonadati</taxon>
        <taxon>Pseudomonadota</taxon>
        <taxon>Alphaproteobacteria</taxon>
        <taxon>Hyphomicrobiales</taxon>
        <taxon>Methylobacteriaceae</taxon>
        <taxon>Methylobacterium</taxon>
    </lineage>
</organism>
<evidence type="ECO:0000256" key="2">
    <source>
        <dbReference type="SAM" id="SignalP"/>
    </source>
</evidence>
<evidence type="ECO:0000313" key="4">
    <source>
        <dbReference type="Proteomes" id="UP000286997"/>
    </source>
</evidence>
<dbReference type="Proteomes" id="UP000286997">
    <property type="component" value="Unassembled WGS sequence"/>
</dbReference>